<evidence type="ECO:0000256" key="1">
    <source>
        <dbReference type="SAM" id="MobiDB-lite"/>
    </source>
</evidence>
<accession>A0A2U1NCX6</accession>
<feature type="transmembrane region" description="Helical" evidence="2">
    <location>
        <begin position="47"/>
        <end position="70"/>
    </location>
</feature>
<feature type="compositionally biased region" description="Low complexity" evidence="1">
    <location>
        <begin position="698"/>
        <end position="720"/>
    </location>
</feature>
<evidence type="ECO:0008006" key="5">
    <source>
        <dbReference type="Google" id="ProtNLM"/>
    </source>
</evidence>
<name>A0A2U1NCX6_ARTAN</name>
<dbReference type="PANTHER" id="PTHR45786:SF74">
    <property type="entry name" value="ATP-DEPENDENT DNA HELICASE"/>
    <property type="match status" value="1"/>
</dbReference>
<feature type="region of interest" description="Disordered" evidence="1">
    <location>
        <begin position="421"/>
        <end position="465"/>
    </location>
</feature>
<evidence type="ECO:0000313" key="3">
    <source>
        <dbReference type="EMBL" id="PWA71336.1"/>
    </source>
</evidence>
<dbReference type="EMBL" id="PKPP01003098">
    <property type="protein sequence ID" value="PWA71336.1"/>
    <property type="molecule type" value="Genomic_DNA"/>
</dbReference>
<organism evidence="3 4">
    <name type="scientific">Artemisia annua</name>
    <name type="common">Sweet wormwood</name>
    <dbReference type="NCBI Taxonomy" id="35608"/>
    <lineage>
        <taxon>Eukaryota</taxon>
        <taxon>Viridiplantae</taxon>
        <taxon>Streptophyta</taxon>
        <taxon>Embryophyta</taxon>
        <taxon>Tracheophyta</taxon>
        <taxon>Spermatophyta</taxon>
        <taxon>Magnoliopsida</taxon>
        <taxon>eudicotyledons</taxon>
        <taxon>Gunneridae</taxon>
        <taxon>Pentapetalae</taxon>
        <taxon>asterids</taxon>
        <taxon>campanulids</taxon>
        <taxon>Asterales</taxon>
        <taxon>Asteraceae</taxon>
        <taxon>Asteroideae</taxon>
        <taxon>Anthemideae</taxon>
        <taxon>Artemisiinae</taxon>
        <taxon>Artemisia</taxon>
    </lineage>
</organism>
<evidence type="ECO:0000256" key="2">
    <source>
        <dbReference type="SAM" id="Phobius"/>
    </source>
</evidence>
<proteinExistence type="predicted"/>
<keyword evidence="2" id="KW-0812">Transmembrane</keyword>
<evidence type="ECO:0000313" key="4">
    <source>
        <dbReference type="Proteomes" id="UP000245207"/>
    </source>
</evidence>
<dbReference type="Proteomes" id="UP000245207">
    <property type="component" value="Unassembled WGS sequence"/>
</dbReference>
<gene>
    <name evidence="3" type="ORF">CTI12_AA281810</name>
</gene>
<dbReference type="PANTHER" id="PTHR45786">
    <property type="entry name" value="DNA BINDING PROTEIN-LIKE"/>
    <property type="match status" value="1"/>
</dbReference>
<feature type="compositionally biased region" description="Basic residues" evidence="1">
    <location>
        <begin position="426"/>
        <end position="449"/>
    </location>
</feature>
<feature type="region of interest" description="Disordered" evidence="1">
    <location>
        <begin position="698"/>
        <end position="726"/>
    </location>
</feature>
<comment type="caution">
    <text evidence="3">The sequence shown here is derived from an EMBL/GenBank/DDBJ whole genome shotgun (WGS) entry which is preliminary data.</text>
</comment>
<keyword evidence="2" id="KW-1133">Transmembrane helix</keyword>
<feature type="region of interest" description="Disordered" evidence="1">
    <location>
        <begin position="169"/>
        <end position="197"/>
    </location>
</feature>
<feature type="compositionally biased region" description="Basic and acidic residues" evidence="1">
    <location>
        <begin position="771"/>
        <end position="791"/>
    </location>
</feature>
<protein>
    <recommendedName>
        <fullName evidence="5">Helitron helicase-like domain-containing protein</fullName>
    </recommendedName>
</protein>
<keyword evidence="4" id="KW-1185">Reference proteome</keyword>
<reference evidence="3 4" key="1">
    <citation type="journal article" date="2018" name="Mol. Plant">
        <title>The genome of Artemisia annua provides insight into the evolution of Asteraceae family and artemisinin biosynthesis.</title>
        <authorList>
            <person name="Shen Q."/>
            <person name="Zhang L."/>
            <person name="Liao Z."/>
            <person name="Wang S."/>
            <person name="Yan T."/>
            <person name="Shi P."/>
            <person name="Liu M."/>
            <person name="Fu X."/>
            <person name="Pan Q."/>
            <person name="Wang Y."/>
            <person name="Lv Z."/>
            <person name="Lu X."/>
            <person name="Zhang F."/>
            <person name="Jiang W."/>
            <person name="Ma Y."/>
            <person name="Chen M."/>
            <person name="Hao X."/>
            <person name="Li L."/>
            <person name="Tang Y."/>
            <person name="Lv G."/>
            <person name="Zhou Y."/>
            <person name="Sun X."/>
            <person name="Brodelius P.E."/>
            <person name="Rose J.K.C."/>
            <person name="Tang K."/>
        </authorList>
    </citation>
    <scope>NUCLEOTIDE SEQUENCE [LARGE SCALE GENOMIC DNA]</scope>
    <source>
        <strain evidence="4">cv. Huhao1</strain>
        <tissue evidence="3">Leaf</tissue>
    </source>
</reference>
<sequence length="791" mass="87899">MAVLICLPIVCMLLILLCMVLIGSSAVWFICVWFMRVMHAYGPYLCFLLPFPCIYFVCETGCLFFCAYAYNRLPFVFALLPYRLPTFALGILLFSIFNMRTKDKARRRVTSPRSLESTGASIHSQQMESASVVALGKRPISYVGETSPRSLSAAKKACSGHYLANAVPGEKMQPNLPNEGLQHFPDTPQLNNARKRKATHAYASPADVQGEGEFDEFLAASPPYKICHAGPNMEVQDACALNSSHLNIYTSTPPTTRNKGKRKVFECNIEPNYVSHQQTAVSGPCDTSNDTLQHFLCNESSCDMESDDIFDLNRSYACSYDPVTSYLPMHHEPRTQLHQQLPARHGTFSDFTLTYLPLPSVPNHVCVLPAAAQSTSSSNVGSYQIPTTVSPTPQKVSCFFLYFLFYHWSLYTLAGLIPSTPGLPPPHRRPNRQQRLRQNRPTLNRRRRSYVQSGPTANVRQGPPPTYVHMGRFDRRNGEGLRRDIVEGLIEFLDEHNQLVQLFRTARDKMAEANIPSFKVKLFGIIGSRQYELPSGDSIAAIVFEGGPHVETNFDVVIQQHTGTPQRVNKLNPSYMSLHFPLLFIYDEDGYHLGLRLTDTTNDTSDTPKKMSMKMEMEEGSSIAASTKATGKEIIAHTGTTSLTTITTSDTDKTLYVKAYRKWTVTNKNGKPVMFCCISAQEATTKPTVVSSSSIAIASAPAATTSEETETDTTTTAKSETLPESSTTVISSSAKELEQQLLATPPEDKPILPPETQVKYGPRKSSVRRALYSDEKPAPTEKTPKKSKQNE</sequence>
<feature type="region of interest" description="Disordered" evidence="1">
    <location>
        <begin position="743"/>
        <end position="791"/>
    </location>
</feature>
<keyword evidence="2" id="KW-0472">Membrane</keyword>
<dbReference type="AlphaFoldDB" id="A0A2U1NCX6"/>
<feature type="transmembrane region" description="Helical" evidence="2">
    <location>
        <begin position="82"/>
        <end position="99"/>
    </location>
</feature>
<feature type="transmembrane region" description="Helical" evidence="2">
    <location>
        <begin position="12"/>
        <end position="35"/>
    </location>
</feature>
<feature type="compositionally biased region" description="Polar residues" evidence="1">
    <location>
        <begin position="450"/>
        <end position="459"/>
    </location>
</feature>